<dbReference type="InterPro" id="IPR006145">
    <property type="entry name" value="PsdUridine_synth_RsuA/RluA"/>
</dbReference>
<dbReference type="PROSITE" id="PS01149">
    <property type="entry name" value="PSI_RSU"/>
    <property type="match status" value="1"/>
</dbReference>
<organism evidence="6 7">
    <name type="scientific">Rhodospirillum rubrum (strain ATCC 11170 / ATH 1.1.1 / DSM 467 / LMG 4362 / NCIMB 8255 / S1)</name>
    <dbReference type="NCBI Taxonomy" id="269796"/>
    <lineage>
        <taxon>Bacteria</taxon>
        <taxon>Pseudomonadati</taxon>
        <taxon>Pseudomonadota</taxon>
        <taxon>Alphaproteobacteria</taxon>
        <taxon>Rhodospirillales</taxon>
        <taxon>Rhodospirillaceae</taxon>
        <taxon>Rhodospirillum</taxon>
    </lineage>
</organism>
<dbReference type="Gene3D" id="3.30.70.1560">
    <property type="entry name" value="Alpha-L RNA-binding motif"/>
    <property type="match status" value="1"/>
</dbReference>
<gene>
    <name evidence="6" type="ordered locus">Rru_A1939</name>
</gene>
<dbReference type="NCBIfam" id="TIGR00093">
    <property type="entry name" value="pseudouridine synthase"/>
    <property type="match status" value="1"/>
</dbReference>
<dbReference type="PhylomeDB" id="Q2RT06"/>
<evidence type="ECO:0000313" key="7">
    <source>
        <dbReference type="Proteomes" id="UP000001929"/>
    </source>
</evidence>
<dbReference type="EMBL" id="CP000230">
    <property type="protein sequence ID" value="ABC22739.1"/>
    <property type="molecule type" value="Genomic_DNA"/>
</dbReference>
<dbReference type="SUPFAM" id="SSF55120">
    <property type="entry name" value="Pseudouridine synthase"/>
    <property type="match status" value="1"/>
</dbReference>
<dbReference type="InterPro" id="IPR020094">
    <property type="entry name" value="TruA/RsuA/RluB/E/F_N"/>
</dbReference>
<dbReference type="eggNOG" id="COG1187">
    <property type="taxonomic scope" value="Bacteria"/>
</dbReference>
<protein>
    <recommendedName>
        <fullName evidence="3">Pseudouridine synthase</fullName>
        <ecNumber evidence="3">5.4.99.-</ecNumber>
    </recommendedName>
</protein>
<dbReference type="KEGG" id="rru:Rru_A1939"/>
<dbReference type="EnsemblBacteria" id="ABC22739">
    <property type="protein sequence ID" value="ABC22739"/>
    <property type="gene ID" value="Rru_A1939"/>
</dbReference>
<dbReference type="PANTHER" id="PTHR47683:SF2">
    <property type="entry name" value="RNA-BINDING S4 DOMAIN-CONTAINING PROTEIN"/>
    <property type="match status" value="1"/>
</dbReference>
<dbReference type="AlphaFoldDB" id="Q2RT06"/>
<dbReference type="InterPro" id="IPR050343">
    <property type="entry name" value="RsuA_PseudoU_synthase"/>
</dbReference>
<evidence type="ECO:0000256" key="2">
    <source>
        <dbReference type="ARBA" id="ARBA00023235"/>
    </source>
</evidence>
<dbReference type="InterPro" id="IPR020103">
    <property type="entry name" value="PsdUridine_synth_cat_dom_sf"/>
</dbReference>
<feature type="region of interest" description="Disordered" evidence="4">
    <location>
        <begin position="174"/>
        <end position="199"/>
    </location>
</feature>
<dbReference type="GO" id="GO:0140098">
    <property type="term" value="F:catalytic activity, acting on RNA"/>
    <property type="evidence" value="ECO:0007669"/>
    <property type="project" value="UniProtKB-ARBA"/>
</dbReference>
<dbReference type="Proteomes" id="UP000001929">
    <property type="component" value="Chromosome"/>
</dbReference>
<dbReference type="Gene3D" id="3.30.70.580">
    <property type="entry name" value="Pseudouridine synthase I, catalytic domain, N-terminal subdomain"/>
    <property type="match status" value="1"/>
</dbReference>
<dbReference type="GO" id="GO:0003723">
    <property type="term" value="F:RNA binding"/>
    <property type="evidence" value="ECO:0007669"/>
    <property type="project" value="InterPro"/>
</dbReference>
<evidence type="ECO:0000256" key="4">
    <source>
        <dbReference type="SAM" id="MobiDB-lite"/>
    </source>
</evidence>
<dbReference type="STRING" id="269796.Rru_A1939"/>
<dbReference type="GO" id="GO:0001522">
    <property type="term" value="P:pseudouridine synthesis"/>
    <property type="evidence" value="ECO:0007669"/>
    <property type="project" value="InterPro"/>
</dbReference>
<comment type="similarity">
    <text evidence="1 3">Belongs to the pseudouridine synthase RsuA family.</text>
</comment>
<dbReference type="InterPro" id="IPR042092">
    <property type="entry name" value="PsdUridine_s_RsuA/RluB/E/F_cat"/>
</dbReference>
<dbReference type="InterPro" id="IPR018496">
    <property type="entry name" value="PsdUridine_synth_RsuA/RluB_CS"/>
</dbReference>
<dbReference type="RefSeq" id="WP_011389692.1">
    <property type="nucleotide sequence ID" value="NC_007643.1"/>
</dbReference>
<feature type="domain" description="Pseudouridine synthase RsuA/RluA-like" evidence="5">
    <location>
        <begin position="4"/>
        <end position="150"/>
    </location>
</feature>
<dbReference type="EC" id="5.4.99.-" evidence="3"/>
<evidence type="ECO:0000313" key="6">
    <source>
        <dbReference type="EMBL" id="ABC22739.1"/>
    </source>
</evidence>
<keyword evidence="2 3" id="KW-0413">Isomerase</keyword>
<dbReference type="HOGENOM" id="CLU_024979_8_1_5"/>
<dbReference type="Pfam" id="PF00849">
    <property type="entry name" value="PseudoU_synth_2"/>
    <property type="match status" value="1"/>
</dbReference>
<proteinExistence type="inferred from homology"/>
<reference evidence="6 7" key="1">
    <citation type="journal article" date="2011" name="Stand. Genomic Sci.">
        <title>Complete genome sequence of Rhodospirillum rubrum type strain (S1).</title>
        <authorList>
            <person name="Munk A.C."/>
            <person name="Copeland A."/>
            <person name="Lucas S."/>
            <person name="Lapidus A."/>
            <person name="Del Rio T.G."/>
            <person name="Barry K."/>
            <person name="Detter J.C."/>
            <person name="Hammon N."/>
            <person name="Israni S."/>
            <person name="Pitluck S."/>
            <person name="Brettin T."/>
            <person name="Bruce D."/>
            <person name="Han C."/>
            <person name="Tapia R."/>
            <person name="Gilna P."/>
            <person name="Schmutz J."/>
            <person name="Larimer F."/>
            <person name="Land M."/>
            <person name="Kyrpides N.C."/>
            <person name="Mavromatis K."/>
            <person name="Richardson P."/>
            <person name="Rohde M."/>
            <person name="Goker M."/>
            <person name="Klenk H.P."/>
            <person name="Zhang Y."/>
            <person name="Roberts G.P."/>
            <person name="Reslewic S."/>
            <person name="Schwartz D.C."/>
        </authorList>
    </citation>
    <scope>NUCLEOTIDE SEQUENCE [LARGE SCALE GENOMIC DNA]</scope>
    <source>
        <strain evidence="7">ATCC 11170 / ATH 1.1.1 / DSM 467 / LMG 4362 / NCIMB 8255 / S1</strain>
    </source>
</reference>
<name>Q2RT06_RHORT</name>
<keyword evidence="7" id="KW-1185">Reference proteome</keyword>
<accession>Q2RT06</accession>
<evidence type="ECO:0000256" key="1">
    <source>
        <dbReference type="ARBA" id="ARBA00008348"/>
    </source>
</evidence>
<dbReference type="GO" id="GO:0006364">
    <property type="term" value="P:rRNA processing"/>
    <property type="evidence" value="ECO:0007669"/>
    <property type="project" value="UniProtKB-ARBA"/>
</dbReference>
<evidence type="ECO:0000259" key="5">
    <source>
        <dbReference type="Pfam" id="PF00849"/>
    </source>
</evidence>
<dbReference type="CDD" id="cd02566">
    <property type="entry name" value="PseudoU_synth_RluE"/>
    <property type="match status" value="1"/>
</dbReference>
<feature type="compositionally biased region" description="Basic residues" evidence="4">
    <location>
        <begin position="185"/>
        <end position="199"/>
    </location>
</feature>
<evidence type="ECO:0000256" key="3">
    <source>
        <dbReference type="RuleBase" id="RU003887"/>
    </source>
</evidence>
<dbReference type="InterPro" id="IPR000748">
    <property type="entry name" value="PsdUridine_synth_RsuA/RluB/E/F"/>
</dbReference>
<sequence>MPRLILLNKPYDVLSQFTDRAEGRATLASLVPIPGVYVCGRLDRDSEGLLLLTDNGPLQHHISHPRSKVPKTYRAQVEGVADKAALDRLRQGVTLRDGPARAVTVEAIDEPAGLWPRDPPIRWRANIPTSWIELTIDEGRNRMVRRMTAAVGLPTLRLIRWSIGDWTLENLPPGSWREETASLPARRRPAAKPPRPPRR</sequence>
<dbReference type="PATRIC" id="fig|269796.9.peg.2022"/>
<dbReference type="PANTHER" id="PTHR47683">
    <property type="entry name" value="PSEUDOURIDINE SYNTHASE FAMILY PROTEIN-RELATED"/>
    <property type="match status" value="1"/>
</dbReference>
<dbReference type="GO" id="GO:0009982">
    <property type="term" value="F:pseudouridine synthase activity"/>
    <property type="evidence" value="ECO:0007669"/>
    <property type="project" value="InterPro"/>
</dbReference>